<reference evidence="2 3" key="1">
    <citation type="submission" date="2020-08" db="EMBL/GenBank/DDBJ databases">
        <title>Functional genomics of gut bacteria from endangered species of beetles.</title>
        <authorList>
            <person name="Carlos-Shanley C."/>
        </authorList>
    </citation>
    <scope>NUCLEOTIDE SEQUENCE [LARGE SCALE GENOMIC DNA]</scope>
    <source>
        <strain evidence="2 3">S00239</strain>
    </source>
</reference>
<evidence type="ECO:0000313" key="2">
    <source>
        <dbReference type="EMBL" id="MBB4844649.1"/>
    </source>
</evidence>
<evidence type="ECO:0000256" key="1">
    <source>
        <dbReference type="SAM" id="MobiDB-lite"/>
    </source>
</evidence>
<keyword evidence="3" id="KW-1185">Reference proteome</keyword>
<dbReference type="RefSeq" id="WP_184301361.1">
    <property type="nucleotide sequence ID" value="NZ_JACHLP010000006.1"/>
</dbReference>
<accession>A0A840LF18</accession>
<dbReference type="EMBL" id="JACHLP010000006">
    <property type="protein sequence ID" value="MBB4844649.1"/>
    <property type="molecule type" value="Genomic_DNA"/>
</dbReference>
<proteinExistence type="predicted"/>
<organism evidence="2 3">
    <name type="scientific">Roseateles oligotrophus</name>
    <dbReference type="NCBI Taxonomy" id="1769250"/>
    <lineage>
        <taxon>Bacteria</taxon>
        <taxon>Pseudomonadati</taxon>
        <taxon>Pseudomonadota</taxon>
        <taxon>Betaproteobacteria</taxon>
        <taxon>Burkholderiales</taxon>
        <taxon>Sphaerotilaceae</taxon>
        <taxon>Roseateles</taxon>
    </lineage>
</organism>
<dbReference type="Proteomes" id="UP000562027">
    <property type="component" value="Unassembled WGS sequence"/>
</dbReference>
<sequence length="176" mass="18609">MNALQLLADLALVHEDAGLAAEWLARVLQVHGEAAPGSRLAQLQGQLARLQDDGPRSQSLLQGRADYFKQLDEAATDYAWSAQLDLAYSQVLMGETAAAQASLGLAEQRRPKAMPDGHPLDALTALLRARLQAKRADDPAVLAAWAALRRAQGRSVAGPPALAPQAPSASLGGLFF</sequence>
<evidence type="ECO:0000313" key="3">
    <source>
        <dbReference type="Proteomes" id="UP000562027"/>
    </source>
</evidence>
<comment type="caution">
    <text evidence="2">The sequence shown here is derived from an EMBL/GenBank/DDBJ whole genome shotgun (WGS) entry which is preliminary data.</text>
</comment>
<evidence type="ECO:0008006" key="4">
    <source>
        <dbReference type="Google" id="ProtNLM"/>
    </source>
</evidence>
<dbReference type="AlphaFoldDB" id="A0A840LF18"/>
<feature type="region of interest" description="Disordered" evidence="1">
    <location>
        <begin position="156"/>
        <end position="176"/>
    </location>
</feature>
<feature type="compositionally biased region" description="Low complexity" evidence="1">
    <location>
        <begin position="157"/>
        <end position="176"/>
    </location>
</feature>
<gene>
    <name evidence="2" type="ORF">HNP55_003193</name>
</gene>
<protein>
    <recommendedName>
        <fullName evidence="4">Tetratricopeptide repeat protein</fullName>
    </recommendedName>
</protein>
<name>A0A840LF18_9BURK</name>